<dbReference type="GO" id="GO:0009083">
    <property type="term" value="P:branched-chain amino acid catabolic process"/>
    <property type="evidence" value="ECO:0007669"/>
    <property type="project" value="TreeGrafter"/>
</dbReference>
<organism evidence="12 13">
    <name type="scientific">Periweissella cryptocerci</name>
    <dbReference type="NCBI Taxonomy" id="2506420"/>
    <lineage>
        <taxon>Bacteria</taxon>
        <taxon>Bacillati</taxon>
        <taxon>Bacillota</taxon>
        <taxon>Bacilli</taxon>
        <taxon>Lactobacillales</taxon>
        <taxon>Lactobacillaceae</taxon>
        <taxon>Periweissella</taxon>
    </lineage>
</organism>
<comment type="subunit">
    <text evidence="2 10">Heterodimer of an alpha and a beta chain.</text>
</comment>
<evidence type="ECO:0000256" key="2">
    <source>
        <dbReference type="ARBA" id="ARBA00011870"/>
    </source>
</evidence>
<accession>A0A4P6YXG7</accession>
<keyword evidence="6 10" id="KW-0786">Thiamine pyrophosphate</keyword>
<dbReference type="InterPro" id="IPR029061">
    <property type="entry name" value="THDP-binding"/>
</dbReference>
<evidence type="ECO:0000256" key="10">
    <source>
        <dbReference type="RuleBase" id="RU366007"/>
    </source>
</evidence>
<comment type="cofactor">
    <cofactor evidence="1 10">
        <name>thiamine diphosphate</name>
        <dbReference type="ChEBI" id="CHEBI:58937"/>
    </cofactor>
</comment>
<comment type="catalytic activity">
    <reaction evidence="9 10">
        <text>N(6)-[(R)-lipoyl]-L-lysyl-[protein] + pyruvate + H(+) = N(6)-[(R)-S(8)-acetyldihydrolipoyl]-L-lysyl-[protein] + CO2</text>
        <dbReference type="Rhea" id="RHEA:19189"/>
        <dbReference type="Rhea" id="RHEA-COMP:10474"/>
        <dbReference type="Rhea" id="RHEA-COMP:10478"/>
        <dbReference type="ChEBI" id="CHEBI:15361"/>
        <dbReference type="ChEBI" id="CHEBI:15378"/>
        <dbReference type="ChEBI" id="CHEBI:16526"/>
        <dbReference type="ChEBI" id="CHEBI:83099"/>
        <dbReference type="ChEBI" id="CHEBI:83111"/>
        <dbReference type="EC" id="1.2.4.1"/>
    </reaction>
</comment>
<evidence type="ECO:0000256" key="5">
    <source>
        <dbReference type="ARBA" id="ARBA00023002"/>
    </source>
</evidence>
<evidence type="ECO:0000256" key="6">
    <source>
        <dbReference type="ARBA" id="ARBA00023052"/>
    </source>
</evidence>
<dbReference type="KEGG" id="wei:EQG49_12035"/>
<dbReference type="Gene3D" id="3.40.50.970">
    <property type="match status" value="1"/>
</dbReference>
<dbReference type="InterPro" id="IPR017596">
    <property type="entry name" value="PdhA/BkdA"/>
</dbReference>
<evidence type="ECO:0000256" key="3">
    <source>
        <dbReference type="ARBA" id="ARBA00012281"/>
    </source>
</evidence>
<evidence type="ECO:0000256" key="1">
    <source>
        <dbReference type="ARBA" id="ARBA00001964"/>
    </source>
</evidence>
<dbReference type="Pfam" id="PF00676">
    <property type="entry name" value="E1_dh"/>
    <property type="match status" value="1"/>
</dbReference>
<reference evidence="13" key="1">
    <citation type="submission" date="2019-03" db="EMBL/GenBank/DDBJ databases">
        <title>Weissella sp. 26KH-42 Genome sequencing.</title>
        <authorList>
            <person name="Heo J."/>
            <person name="Kim S.-J."/>
            <person name="Kim J.-S."/>
            <person name="Hong S.-B."/>
            <person name="Kwon S.-W."/>
        </authorList>
    </citation>
    <scope>NUCLEOTIDE SEQUENCE [LARGE SCALE GENOMIC DNA]</scope>
    <source>
        <strain evidence="13">26KH-42</strain>
    </source>
</reference>
<keyword evidence="7 10" id="KW-0670">Pyruvate</keyword>
<evidence type="ECO:0000313" key="12">
    <source>
        <dbReference type="EMBL" id="QBO37517.1"/>
    </source>
</evidence>
<feature type="domain" description="Dehydrogenase E1 component" evidence="11">
    <location>
        <begin position="58"/>
        <end position="349"/>
    </location>
</feature>
<dbReference type="CDD" id="cd02000">
    <property type="entry name" value="TPP_E1_PDC_ADC_BCADC"/>
    <property type="match status" value="1"/>
</dbReference>
<dbReference type="Proteomes" id="UP000292886">
    <property type="component" value="Chromosome"/>
</dbReference>
<dbReference type="EMBL" id="CP037940">
    <property type="protein sequence ID" value="QBO37517.1"/>
    <property type="molecule type" value="Genomic_DNA"/>
</dbReference>
<dbReference type="AlphaFoldDB" id="A0A4P6YXG7"/>
<gene>
    <name evidence="12" type="primary">pdhA</name>
    <name evidence="12" type="ORF">EQG49_12035</name>
</gene>
<dbReference type="RefSeq" id="WP_133364594.1">
    <property type="nucleotide sequence ID" value="NZ_CP037940.1"/>
</dbReference>
<dbReference type="EC" id="1.2.4.1" evidence="3 10"/>
<sequence>MQNTDASENRSSFVDFAAIKDEMMSNQTPLQVLDGHGKIVNQAVFDQYSDTELVDMLKLMVWERTLHQRSNALTRQGRLGFYAPTEGQEASEMGAQLAFKATDFLLPAYRDIPQLIQHGLPTWKAFLWSRGHVLGNDYEEEHLAAMPPQIIIGAQYIQAAGVALGIKKNKTEDMVAYTFTGDGGTSQGDFYEGINFAGAYQVPAVFIIQNNGYAISTPRHVQTAAVTLAQKGMAAGIPFVQVDGMDILAVREAAKAAREYAAAGNGPVLIETLTFRFGPHTNAGDDPKRYRTPEEEQPWFDNDPLIRLRKVLTEKGVWSEEIENAYIDDVKAEIKAAVAQADAAPKQKISDFLKNVFEEPTPDIVEQIAIFEAKEAK</sequence>
<evidence type="ECO:0000256" key="7">
    <source>
        <dbReference type="ARBA" id="ARBA00023317"/>
    </source>
</evidence>
<protein>
    <recommendedName>
        <fullName evidence="4 10">Pyruvate dehydrogenase E1 component subunit alpha</fullName>
        <ecNumber evidence="3 10">1.2.4.1</ecNumber>
    </recommendedName>
</protein>
<name>A0A4P6YXG7_9LACO</name>
<evidence type="ECO:0000256" key="9">
    <source>
        <dbReference type="ARBA" id="ARBA00051231"/>
    </source>
</evidence>
<keyword evidence="13" id="KW-1185">Reference proteome</keyword>
<keyword evidence="5 10" id="KW-0560">Oxidoreductase</keyword>
<evidence type="ECO:0000256" key="8">
    <source>
        <dbReference type="ARBA" id="ARBA00025211"/>
    </source>
</evidence>
<dbReference type="SUPFAM" id="SSF52518">
    <property type="entry name" value="Thiamin diphosphate-binding fold (THDP-binding)"/>
    <property type="match status" value="1"/>
</dbReference>
<evidence type="ECO:0000256" key="4">
    <source>
        <dbReference type="ARBA" id="ARBA00014159"/>
    </source>
</evidence>
<dbReference type="GO" id="GO:0004739">
    <property type="term" value="F:pyruvate dehydrogenase (acetyl-transferring) activity"/>
    <property type="evidence" value="ECO:0007669"/>
    <property type="project" value="UniProtKB-UniRule"/>
</dbReference>
<evidence type="ECO:0000259" key="11">
    <source>
        <dbReference type="Pfam" id="PF00676"/>
    </source>
</evidence>
<dbReference type="PANTHER" id="PTHR43380:SF1">
    <property type="entry name" value="2-OXOISOVALERATE DEHYDROGENASE SUBUNIT ALPHA, MITOCHONDRIAL"/>
    <property type="match status" value="1"/>
</dbReference>
<evidence type="ECO:0000313" key="13">
    <source>
        <dbReference type="Proteomes" id="UP000292886"/>
    </source>
</evidence>
<dbReference type="OrthoDB" id="9766715at2"/>
<dbReference type="NCBIfam" id="TIGR03181">
    <property type="entry name" value="PDH_E1_alph_x"/>
    <property type="match status" value="1"/>
</dbReference>
<dbReference type="InterPro" id="IPR050771">
    <property type="entry name" value="Alpha-ketoacid_DH_E1_comp"/>
</dbReference>
<dbReference type="InterPro" id="IPR001017">
    <property type="entry name" value="DH_E1"/>
</dbReference>
<comment type="function">
    <text evidence="8 10">The pyruvate dehydrogenase complex catalyzes the overall conversion of pyruvate to acetyl-CoA and CO(2). It contains multiple copies of three enzymatic components: pyruvate dehydrogenase (E1), dihydrolipoamide acetyltransferase (E2) and lipoamide dehydrogenase (E3).</text>
</comment>
<proteinExistence type="predicted"/>
<dbReference type="PANTHER" id="PTHR43380">
    <property type="entry name" value="2-OXOISOVALERATE DEHYDROGENASE SUBUNIT ALPHA, MITOCHONDRIAL"/>
    <property type="match status" value="1"/>
</dbReference>